<reference evidence="2 3" key="1">
    <citation type="journal article" date="2016" name="Sci. Rep.">
        <title>Peltaster fructicola genome reveals evolution from an invasive phytopathogen to an ectophytic parasite.</title>
        <authorList>
            <person name="Xu C."/>
            <person name="Chen H."/>
            <person name="Gleason M.L."/>
            <person name="Xu J.R."/>
            <person name="Liu H."/>
            <person name="Zhang R."/>
            <person name="Sun G."/>
        </authorList>
    </citation>
    <scope>NUCLEOTIDE SEQUENCE [LARGE SCALE GENOMIC DNA]</scope>
    <source>
        <strain evidence="2 3">LNHT1506</strain>
    </source>
</reference>
<gene>
    <name evidence="2" type="ORF">AMS68_003385</name>
</gene>
<protein>
    <submittedName>
        <fullName evidence="2">Uncharacterized protein</fullName>
    </submittedName>
</protein>
<evidence type="ECO:0000256" key="1">
    <source>
        <dbReference type="SAM" id="MobiDB-lite"/>
    </source>
</evidence>
<dbReference type="EMBL" id="CP051140">
    <property type="protein sequence ID" value="QIW97867.1"/>
    <property type="molecule type" value="Genomic_DNA"/>
</dbReference>
<feature type="compositionally biased region" description="Polar residues" evidence="1">
    <location>
        <begin position="58"/>
        <end position="77"/>
    </location>
</feature>
<dbReference type="AlphaFoldDB" id="A0A6H0XTC5"/>
<proteinExistence type="predicted"/>
<name>A0A6H0XTC5_9PEZI</name>
<organism evidence="2 3">
    <name type="scientific">Peltaster fructicola</name>
    <dbReference type="NCBI Taxonomy" id="286661"/>
    <lineage>
        <taxon>Eukaryota</taxon>
        <taxon>Fungi</taxon>
        <taxon>Dikarya</taxon>
        <taxon>Ascomycota</taxon>
        <taxon>Pezizomycotina</taxon>
        <taxon>Dothideomycetes</taxon>
        <taxon>Dothideomycetes incertae sedis</taxon>
        <taxon>Peltaster</taxon>
    </lineage>
</organism>
<accession>A0A6H0XTC5</accession>
<dbReference type="Proteomes" id="UP000503462">
    <property type="component" value="Chromosome 2"/>
</dbReference>
<feature type="region of interest" description="Disordered" evidence="1">
    <location>
        <begin position="55"/>
        <end position="77"/>
    </location>
</feature>
<dbReference type="OrthoDB" id="5305306at2759"/>
<keyword evidence="3" id="KW-1185">Reference proteome</keyword>
<sequence>MYSHSLKWKSDGLKVREQYTALNKARASFCPKSCAWTRDLNITKHRQEMKELYEQQRKVSPSAQSDSTLDISEASTQDSTGRRLRLLTAATPSPVTLHTPVLAVPSVFVWPYGAEVEEFADWPCKEERDYEGDSRVKTEKIHARMLPAPRLKGNDTVAWSLRKFVDPFPLDDFRGDHTEVGVFMRNHYIAELELTDQEGVKVLGEELMSLLNPVDTL</sequence>
<evidence type="ECO:0000313" key="2">
    <source>
        <dbReference type="EMBL" id="QIW97867.1"/>
    </source>
</evidence>
<evidence type="ECO:0000313" key="3">
    <source>
        <dbReference type="Proteomes" id="UP000503462"/>
    </source>
</evidence>